<dbReference type="EMBL" id="LKAQ01000004">
    <property type="protein sequence ID" value="OIQ51320.1"/>
    <property type="molecule type" value="Genomic_DNA"/>
</dbReference>
<dbReference type="RefSeq" id="WP_071546770.1">
    <property type="nucleotide sequence ID" value="NZ_LKAQ01000004.1"/>
</dbReference>
<keyword evidence="3" id="KW-1185">Reference proteome</keyword>
<evidence type="ECO:0000313" key="2">
    <source>
        <dbReference type="EMBL" id="OIQ51320.1"/>
    </source>
</evidence>
<dbReference type="PROSITE" id="PS51257">
    <property type="entry name" value="PROKAR_LIPOPROTEIN"/>
    <property type="match status" value="1"/>
</dbReference>
<keyword evidence="1" id="KW-0732">Signal</keyword>
<gene>
    <name evidence="2" type="ORF">BerOc1_03270</name>
</gene>
<dbReference type="OrthoDB" id="5465105at2"/>
<reference evidence="2 3" key="1">
    <citation type="submission" date="2015-09" db="EMBL/GenBank/DDBJ databases">
        <title>Genome of Desulfovibrio dechloracetivorans BerOc1, a mercury methylating strain isolated from highly hydrocarbons and metals contaminated coastal sediments.</title>
        <authorList>
            <person name="Goni Urriza M."/>
            <person name="Gassie C."/>
            <person name="Bouchez O."/>
            <person name="Klopp C."/>
            <person name="Ranchou-Peyruse A."/>
            <person name="Remy G."/>
        </authorList>
    </citation>
    <scope>NUCLEOTIDE SEQUENCE [LARGE SCALE GENOMIC DNA]</scope>
    <source>
        <strain evidence="2 3">BerOc1</strain>
    </source>
</reference>
<dbReference type="Proteomes" id="UP000181901">
    <property type="component" value="Unassembled WGS sequence"/>
</dbReference>
<dbReference type="AlphaFoldDB" id="A0A1J5N935"/>
<comment type="caution">
    <text evidence="2">The sequence shown here is derived from an EMBL/GenBank/DDBJ whole genome shotgun (WGS) entry which is preliminary data.</text>
</comment>
<evidence type="ECO:0008006" key="4">
    <source>
        <dbReference type="Google" id="ProtNLM"/>
    </source>
</evidence>
<proteinExistence type="predicted"/>
<evidence type="ECO:0000313" key="3">
    <source>
        <dbReference type="Proteomes" id="UP000181901"/>
    </source>
</evidence>
<accession>A0A1J5N935</accession>
<sequence>MKRILLAAAMTAMISLLAACGAQKNDLDTGWAMVKQGNCGQAQVYLDNTIAQPDSAADLAYAYYLKGECAEKASDFEAAYENFYAAKVVACYVVANQTHVNLDTYARSDYCERILPAKLEALSAKIEVRAIERIEGKVNDILRADYLKRFEKSMN</sequence>
<protein>
    <recommendedName>
        <fullName evidence="4">Lipoprotein</fullName>
    </recommendedName>
</protein>
<evidence type="ECO:0000256" key="1">
    <source>
        <dbReference type="SAM" id="SignalP"/>
    </source>
</evidence>
<feature type="signal peptide" evidence="1">
    <location>
        <begin position="1"/>
        <end position="18"/>
    </location>
</feature>
<name>A0A1J5N935_9BACT</name>
<feature type="chain" id="PRO_5009635602" description="Lipoprotein" evidence="1">
    <location>
        <begin position="19"/>
        <end position="155"/>
    </location>
</feature>
<organism evidence="2 3">
    <name type="scientific">Pseudodesulfovibrio hydrargyri</name>
    <dbReference type="NCBI Taxonomy" id="2125990"/>
    <lineage>
        <taxon>Bacteria</taxon>
        <taxon>Pseudomonadati</taxon>
        <taxon>Thermodesulfobacteriota</taxon>
        <taxon>Desulfovibrionia</taxon>
        <taxon>Desulfovibrionales</taxon>
        <taxon>Desulfovibrionaceae</taxon>
    </lineage>
</organism>